<feature type="region of interest" description="Disordered" evidence="6">
    <location>
        <begin position="36"/>
        <end position="59"/>
    </location>
</feature>
<dbReference type="UniPathway" id="UPA00637"/>
<dbReference type="SUPFAM" id="SSF74650">
    <property type="entry name" value="Galactose mutarotase-like"/>
    <property type="match status" value="1"/>
</dbReference>
<dbReference type="InterPro" id="IPR014756">
    <property type="entry name" value="Ig_E-set"/>
</dbReference>
<dbReference type="GO" id="GO:0030288">
    <property type="term" value="C:outer membrane-bounded periplasmic space"/>
    <property type="evidence" value="ECO:0007669"/>
    <property type="project" value="TreeGrafter"/>
</dbReference>
<dbReference type="GO" id="GO:0030246">
    <property type="term" value="F:carbohydrate binding"/>
    <property type="evidence" value="ECO:0007669"/>
    <property type="project" value="InterPro"/>
</dbReference>
<proteinExistence type="inferred from homology"/>
<protein>
    <submittedName>
        <fullName evidence="8">Glucan biosynthesis protein</fullName>
    </submittedName>
</protein>
<dbReference type="PIRSF" id="PIRSF006281">
    <property type="entry name" value="MdoG"/>
    <property type="match status" value="1"/>
</dbReference>
<accession>A0A5C5GEA8</accession>
<dbReference type="Gene3D" id="2.70.98.10">
    <property type="match status" value="1"/>
</dbReference>
<evidence type="ECO:0000256" key="3">
    <source>
        <dbReference type="ARBA" id="ARBA00009284"/>
    </source>
</evidence>
<comment type="similarity">
    <text evidence="3">Belongs to the OpgD/OpgG family.</text>
</comment>
<comment type="pathway">
    <text evidence="2">Glycan metabolism; osmoregulated periplasmic glucan (OPG) biosynthesis.</text>
</comment>
<dbReference type="OrthoDB" id="9777817at2"/>
<evidence type="ECO:0000313" key="9">
    <source>
        <dbReference type="Proteomes" id="UP000314011"/>
    </source>
</evidence>
<keyword evidence="4" id="KW-0732">Signal</keyword>
<dbReference type="GO" id="GO:0003824">
    <property type="term" value="F:catalytic activity"/>
    <property type="evidence" value="ECO:0007669"/>
    <property type="project" value="InterPro"/>
</dbReference>
<feature type="domain" description="Glucan biosynthesis periplasmic MdoG C-terminal" evidence="7">
    <location>
        <begin position="60"/>
        <end position="556"/>
    </location>
</feature>
<dbReference type="EMBL" id="VFFF01000001">
    <property type="protein sequence ID" value="TNY33048.1"/>
    <property type="molecule type" value="Genomic_DNA"/>
</dbReference>
<gene>
    <name evidence="8" type="ORF">FHY64_07150</name>
</gene>
<reference evidence="8 9" key="1">
    <citation type="submission" date="2019-06" db="EMBL/GenBank/DDBJ databases">
        <title>Genome of new Rhodobacteraceae sp. SM1903.</title>
        <authorList>
            <person name="Ren X."/>
        </authorList>
    </citation>
    <scope>NUCLEOTIDE SEQUENCE [LARGE SCALE GENOMIC DNA]</scope>
    <source>
        <strain evidence="8 9">SM1903</strain>
    </source>
</reference>
<dbReference type="InterPro" id="IPR014718">
    <property type="entry name" value="GH-type_carb-bd"/>
</dbReference>
<evidence type="ECO:0000256" key="4">
    <source>
        <dbReference type="ARBA" id="ARBA00022729"/>
    </source>
</evidence>
<comment type="subcellular location">
    <subcellularLocation>
        <location evidence="1">Periplasm</location>
    </subcellularLocation>
</comment>
<dbReference type="GO" id="GO:0051274">
    <property type="term" value="P:beta-glucan biosynthetic process"/>
    <property type="evidence" value="ECO:0007669"/>
    <property type="project" value="TreeGrafter"/>
</dbReference>
<organism evidence="8 9">
    <name type="scientific">Pelagovum pacificum</name>
    <dbReference type="NCBI Taxonomy" id="2588711"/>
    <lineage>
        <taxon>Bacteria</taxon>
        <taxon>Pseudomonadati</taxon>
        <taxon>Pseudomonadota</taxon>
        <taxon>Alphaproteobacteria</taxon>
        <taxon>Rhodobacterales</taxon>
        <taxon>Paracoccaceae</taxon>
        <taxon>Pelagovum</taxon>
    </lineage>
</organism>
<dbReference type="InterPro" id="IPR007444">
    <property type="entry name" value="Glucan_biosyn_MdoG_C"/>
</dbReference>
<dbReference type="Gene3D" id="2.60.40.10">
    <property type="entry name" value="Immunoglobulins"/>
    <property type="match status" value="1"/>
</dbReference>
<comment type="caution">
    <text evidence="8">The sequence shown here is derived from an EMBL/GenBank/DDBJ whole genome shotgun (WGS) entry which is preliminary data.</text>
</comment>
<name>A0A5C5GEA8_9RHOB</name>
<keyword evidence="9" id="KW-1185">Reference proteome</keyword>
<evidence type="ECO:0000259" key="7">
    <source>
        <dbReference type="Pfam" id="PF04349"/>
    </source>
</evidence>
<evidence type="ECO:0000313" key="8">
    <source>
        <dbReference type="EMBL" id="TNY33048.1"/>
    </source>
</evidence>
<evidence type="ECO:0000256" key="1">
    <source>
        <dbReference type="ARBA" id="ARBA00004418"/>
    </source>
</evidence>
<dbReference type="AlphaFoldDB" id="A0A5C5GEA8"/>
<dbReference type="SUPFAM" id="SSF81296">
    <property type="entry name" value="E set domains"/>
    <property type="match status" value="1"/>
</dbReference>
<dbReference type="Pfam" id="PF04349">
    <property type="entry name" value="MdoG"/>
    <property type="match status" value="1"/>
</dbReference>
<dbReference type="RefSeq" id="WP_140193731.1">
    <property type="nucleotide sequence ID" value="NZ_CP065915.1"/>
</dbReference>
<dbReference type="InterPro" id="IPR013783">
    <property type="entry name" value="Ig-like_fold"/>
</dbReference>
<dbReference type="InterPro" id="IPR014438">
    <property type="entry name" value="Glucan_biosyn_MdoG/MdoD"/>
</dbReference>
<dbReference type="PANTHER" id="PTHR30504">
    <property type="entry name" value="GLUCANS BIOSYNTHESIS PROTEIN"/>
    <property type="match status" value="1"/>
</dbReference>
<evidence type="ECO:0000256" key="2">
    <source>
        <dbReference type="ARBA" id="ARBA00005001"/>
    </source>
</evidence>
<dbReference type="PANTHER" id="PTHR30504:SF3">
    <property type="entry name" value="GLUCANS BIOSYNTHESIS PROTEIN D"/>
    <property type="match status" value="1"/>
</dbReference>
<keyword evidence="5" id="KW-0574">Periplasm</keyword>
<dbReference type="Proteomes" id="UP000314011">
    <property type="component" value="Unassembled WGS sequence"/>
</dbReference>
<sequence>MKNDPSAGRIASTYDYSRRDTLALLALFGIGLPAGAARAQDDPAQEETVEGEGEPSGEPFSYDILSDMMRTRAEAAYEAPAPVDLRPAADSYDAYRMISFRSDHARWSEEPSNAFQVHAFHMGWLFQEPVRLFEVSDGMSTEVIFTTDDFEYRGPLEDEVGPEHALPGIAGFRLNTRLNRPDRFDELVSFLGASYFRALGRDNAYGLSARGVAIDTATERAEEFPRFSEFWLSRDEVPGAVVVYAALDSQSLTGAYRMVLSPGATTVMDVTARLFARRDIGQLGIAPLTSMFLYSEKNRSEFDDYRPAVHDSDGLLIERRDGDHIWRPLNNPPNLSGAFLAEENPVSFGLYQRDRDFENYQDSEANYERRPSLKVEPLADWGRGTVRLIEIPTRLEANDNIVAFWTPEEPLEAGDEAEFAYRLHWGDLSPEPNGELAYVFETRAGAGGFSGVESSENARKFVVDFAGGMLSRLPPQAAFPSAPEDDPDGEPIPPVITLVASAGGGEITTATLHKVEETGQWRAAFDVEAEDGAIVELNAHIAGYGRKLTEIWLYQWINA</sequence>
<dbReference type="InterPro" id="IPR011013">
    <property type="entry name" value="Gal_mutarotase_sf_dom"/>
</dbReference>
<feature type="compositionally biased region" description="Acidic residues" evidence="6">
    <location>
        <begin position="43"/>
        <end position="55"/>
    </location>
</feature>
<evidence type="ECO:0000256" key="6">
    <source>
        <dbReference type="SAM" id="MobiDB-lite"/>
    </source>
</evidence>
<evidence type="ECO:0000256" key="5">
    <source>
        <dbReference type="ARBA" id="ARBA00022764"/>
    </source>
</evidence>